<name>A0ABW3M431_9PSEU</name>
<protein>
    <submittedName>
        <fullName evidence="2">Uncharacterized protein</fullName>
    </submittedName>
</protein>
<sequence>RTCWPAGESPRRSRWPRSRAVVALVSRVGSVGVVALVGSVDLLGRVDRLLVDRLLVDPAG</sequence>
<dbReference type="EMBL" id="JBHTIS010000190">
    <property type="protein sequence ID" value="MFD1045042.1"/>
    <property type="molecule type" value="Genomic_DNA"/>
</dbReference>
<feature type="non-terminal residue" evidence="2">
    <location>
        <position position="1"/>
    </location>
</feature>
<organism evidence="2 3">
    <name type="scientific">Kibdelosporangium lantanae</name>
    <dbReference type="NCBI Taxonomy" id="1497396"/>
    <lineage>
        <taxon>Bacteria</taxon>
        <taxon>Bacillati</taxon>
        <taxon>Actinomycetota</taxon>
        <taxon>Actinomycetes</taxon>
        <taxon>Pseudonocardiales</taxon>
        <taxon>Pseudonocardiaceae</taxon>
        <taxon>Kibdelosporangium</taxon>
    </lineage>
</organism>
<keyword evidence="1" id="KW-1133">Transmembrane helix</keyword>
<evidence type="ECO:0000313" key="2">
    <source>
        <dbReference type="EMBL" id="MFD1045042.1"/>
    </source>
</evidence>
<keyword evidence="1" id="KW-0472">Membrane</keyword>
<evidence type="ECO:0000256" key="1">
    <source>
        <dbReference type="SAM" id="Phobius"/>
    </source>
</evidence>
<reference evidence="3" key="1">
    <citation type="journal article" date="2019" name="Int. J. Syst. Evol. Microbiol.">
        <title>The Global Catalogue of Microorganisms (GCM) 10K type strain sequencing project: providing services to taxonomists for standard genome sequencing and annotation.</title>
        <authorList>
            <consortium name="The Broad Institute Genomics Platform"/>
            <consortium name="The Broad Institute Genome Sequencing Center for Infectious Disease"/>
            <person name="Wu L."/>
            <person name="Ma J."/>
        </authorList>
    </citation>
    <scope>NUCLEOTIDE SEQUENCE [LARGE SCALE GENOMIC DNA]</scope>
    <source>
        <strain evidence="3">JCM 31486</strain>
    </source>
</reference>
<dbReference type="Proteomes" id="UP001597045">
    <property type="component" value="Unassembled WGS sequence"/>
</dbReference>
<proteinExistence type="predicted"/>
<comment type="caution">
    <text evidence="2">The sequence shown here is derived from an EMBL/GenBank/DDBJ whole genome shotgun (WGS) entry which is preliminary data.</text>
</comment>
<gene>
    <name evidence="2" type="ORF">ACFQ1S_05265</name>
</gene>
<feature type="transmembrane region" description="Helical" evidence="1">
    <location>
        <begin position="20"/>
        <end position="40"/>
    </location>
</feature>
<keyword evidence="3" id="KW-1185">Reference proteome</keyword>
<evidence type="ECO:0000313" key="3">
    <source>
        <dbReference type="Proteomes" id="UP001597045"/>
    </source>
</evidence>
<keyword evidence="1" id="KW-0812">Transmembrane</keyword>
<accession>A0ABW3M431</accession>